<accession>A0ACB9NZP3</accession>
<name>A0ACB9NZP3_9MYRT</name>
<reference evidence="2" key="1">
    <citation type="journal article" date="2023" name="Front. Plant Sci.">
        <title>Chromosomal-level genome assembly of Melastoma candidum provides insights into trichome evolution.</title>
        <authorList>
            <person name="Zhong Y."/>
            <person name="Wu W."/>
            <person name="Sun C."/>
            <person name="Zou P."/>
            <person name="Liu Y."/>
            <person name="Dai S."/>
            <person name="Zhou R."/>
        </authorList>
    </citation>
    <scope>NUCLEOTIDE SEQUENCE [LARGE SCALE GENOMIC DNA]</scope>
</reference>
<protein>
    <submittedName>
        <fullName evidence="1">Uncharacterized protein</fullName>
    </submittedName>
</protein>
<dbReference type="EMBL" id="CM042886">
    <property type="protein sequence ID" value="KAI4340321.1"/>
    <property type="molecule type" value="Genomic_DNA"/>
</dbReference>
<evidence type="ECO:0000313" key="2">
    <source>
        <dbReference type="Proteomes" id="UP001057402"/>
    </source>
</evidence>
<dbReference type="Proteomes" id="UP001057402">
    <property type="component" value="Chromosome 7"/>
</dbReference>
<organism evidence="1 2">
    <name type="scientific">Melastoma candidum</name>
    <dbReference type="NCBI Taxonomy" id="119954"/>
    <lineage>
        <taxon>Eukaryota</taxon>
        <taxon>Viridiplantae</taxon>
        <taxon>Streptophyta</taxon>
        <taxon>Embryophyta</taxon>
        <taxon>Tracheophyta</taxon>
        <taxon>Spermatophyta</taxon>
        <taxon>Magnoliopsida</taxon>
        <taxon>eudicotyledons</taxon>
        <taxon>Gunneridae</taxon>
        <taxon>Pentapetalae</taxon>
        <taxon>rosids</taxon>
        <taxon>malvids</taxon>
        <taxon>Myrtales</taxon>
        <taxon>Melastomataceae</taxon>
        <taxon>Melastomatoideae</taxon>
        <taxon>Melastomateae</taxon>
        <taxon>Melastoma</taxon>
    </lineage>
</organism>
<keyword evidence="2" id="KW-1185">Reference proteome</keyword>
<comment type="caution">
    <text evidence="1">The sequence shown here is derived from an EMBL/GenBank/DDBJ whole genome shotgun (WGS) entry which is preliminary data.</text>
</comment>
<evidence type="ECO:0000313" key="1">
    <source>
        <dbReference type="EMBL" id="KAI4340321.1"/>
    </source>
</evidence>
<gene>
    <name evidence="1" type="ORF">MLD38_025171</name>
</gene>
<proteinExistence type="predicted"/>
<sequence>MSRIYAFNLLYALLVLGSLAYVSLNISDESKNRLEVGFYLVKLVPKAIIGISGFVGRIIFSLTADSLFLVTKLIQTSAQALKEGLQLLAESIRSFILYLLQLFWNLTSTLVSAVLDIVKEAVSNSVEAFAEAKSGMGEKVKEGVEALKEAIKENADSMVEMATQAVSDLWSNFQEAQSNDKEEGE</sequence>